<protein>
    <submittedName>
        <fullName evidence="2">Uncharacterized protein</fullName>
    </submittedName>
</protein>
<evidence type="ECO:0000256" key="1">
    <source>
        <dbReference type="SAM" id="MobiDB-lite"/>
    </source>
</evidence>
<name>A0A0D9VI43_9ORYZ</name>
<dbReference type="Gramene" id="LPERR02G19100.1">
    <property type="protein sequence ID" value="LPERR02G19100.1"/>
    <property type="gene ID" value="LPERR02G19100"/>
</dbReference>
<dbReference type="EnsemblPlants" id="LPERR02G19100.1">
    <property type="protein sequence ID" value="LPERR02G19100.1"/>
    <property type="gene ID" value="LPERR02G19100"/>
</dbReference>
<accession>A0A0D9VI43</accession>
<reference evidence="2 3" key="1">
    <citation type="submission" date="2012-08" db="EMBL/GenBank/DDBJ databases">
        <title>Oryza genome evolution.</title>
        <authorList>
            <person name="Wing R.A."/>
        </authorList>
    </citation>
    <scope>NUCLEOTIDE SEQUENCE</scope>
</reference>
<dbReference type="AlphaFoldDB" id="A0A0D9VI43"/>
<feature type="region of interest" description="Disordered" evidence="1">
    <location>
        <begin position="226"/>
        <end position="246"/>
    </location>
</feature>
<evidence type="ECO:0000313" key="2">
    <source>
        <dbReference type="EnsemblPlants" id="LPERR02G19100.1"/>
    </source>
</evidence>
<dbReference type="Proteomes" id="UP000032180">
    <property type="component" value="Chromosome 2"/>
</dbReference>
<evidence type="ECO:0000313" key="3">
    <source>
        <dbReference type="Proteomes" id="UP000032180"/>
    </source>
</evidence>
<keyword evidence="3" id="KW-1185">Reference proteome</keyword>
<sequence>MNQLQRSNSEERRHARSLDAAAAAAAARKQPWYRRALGGLIPWARRPSATVAAPARAAERRPRLWSCAPLCSYDGLIGIHVDAVAPTRIVVAGGPAASGGGAISSSAPPRRLAAASPTPSWPGAVAPVVEGAWAVPVPCPATPVRRRRCGSPARVAPSAAVEAPAAAAAVELELEGPRRRVSFSEREALWNDALMRRFLRAQEEAPLPRCPHCWRWRAPGKSRLRRMSLPHVADQGEASGGTNGHS</sequence>
<reference evidence="2" key="3">
    <citation type="submission" date="2015-04" db="UniProtKB">
        <authorList>
            <consortium name="EnsemblPlants"/>
        </authorList>
    </citation>
    <scope>IDENTIFICATION</scope>
</reference>
<organism evidence="2 3">
    <name type="scientific">Leersia perrieri</name>
    <dbReference type="NCBI Taxonomy" id="77586"/>
    <lineage>
        <taxon>Eukaryota</taxon>
        <taxon>Viridiplantae</taxon>
        <taxon>Streptophyta</taxon>
        <taxon>Embryophyta</taxon>
        <taxon>Tracheophyta</taxon>
        <taxon>Spermatophyta</taxon>
        <taxon>Magnoliopsida</taxon>
        <taxon>Liliopsida</taxon>
        <taxon>Poales</taxon>
        <taxon>Poaceae</taxon>
        <taxon>BOP clade</taxon>
        <taxon>Oryzoideae</taxon>
        <taxon>Oryzeae</taxon>
        <taxon>Oryzinae</taxon>
        <taxon>Leersia</taxon>
    </lineage>
</organism>
<proteinExistence type="predicted"/>
<reference evidence="3" key="2">
    <citation type="submission" date="2013-12" db="EMBL/GenBank/DDBJ databases">
        <authorList>
            <person name="Yu Y."/>
            <person name="Lee S."/>
            <person name="de Baynast K."/>
            <person name="Wissotski M."/>
            <person name="Liu L."/>
            <person name="Talag J."/>
            <person name="Goicoechea J."/>
            <person name="Angelova A."/>
            <person name="Jetty R."/>
            <person name="Kudrna D."/>
            <person name="Golser W."/>
            <person name="Rivera L."/>
            <person name="Zhang J."/>
            <person name="Wing R."/>
        </authorList>
    </citation>
    <scope>NUCLEOTIDE SEQUENCE</scope>
</reference>
<dbReference type="HOGENOM" id="CLU_1130496_0_0_1"/>